<evidence type="ECO:0000313" key="3">
    <source>
        <dbReference type="Proteomes" id="UP000198386"/>
    </source>
</evidence>
<protein>
    <submittedName>
        <fullName evidence="2">Tight adherence protein B</fullName>
    </submittedName>
</protein>
<accession>A0A239GX39</accession>
<proteinExistence type="predicted"/>
<gene>
    <name evidence="2" type="ORF">SAMN04488107_3607</name>
</gene>
<feature type="transmembrane region" description="Helical" evidence="1">
    <location>
        <begin position="207"/>
        <end position="225"/>
    </location>
</feature>
<keyword evidence="1" id="KW-0472">Membrane</keyword>
<dbReference type="Proteomes" id="UP000198386">
    <property type="component" value="Unassembled WGS sequence"/>
</dbReference>
<feature type="transmembrane region" description="Helical" evidence="1">
    <location>
        <begin position="47"/>
        <end position="80"/>
    </location>
</feature>
<feature type="transmembrane region" description="Helical" evidence="1">
    <location>
        <begin position="237"/>
        <end position="255"/>
    </location>
</feature>
<name>A0A239GX39_9ACTN</name>
<dbReference type="AlphaFoldDB" id="A0A239GX39"/>
<keyword evidence="3" id="KW-1185">Reference proteome</keyword>
<evidence type="ECO:0000313" key="2">
    <source>
        <dbReference type="EMBL" id="SNS73435.1"/>
    </source>
</evidence>
<dbReference type="OrthoDB" id="5198162at2"/>
<organism evidence="2 3">
    <name type="scientific">Geodermatophilus saharensis</name>
    <dbReference type="NCBI Taxonomy" id="1137994"/>
    <lineage>
        <taxon>Bacteria</taxon>
        <taxon>Bacillati</taxon>
        <taxon>Actinomycetota</taxon>
        <taxon>Actinomycetes</taxon>
        <taxon>Geodermatophilales</taxon>
        <taxon>Geodermatophilaceae</taxon>
        <taxon>Geodermatophilus</taxon>
    </lineage>
</organism>
<keyword evidence="1" id="KW-0812">Transmembrane</keyword>
<sequence length="269" mass="26918">MSAALALVAAALLLWPGPAALRRRRVRRLVRRRPAPLARITAAPPAAWPLPAAVLGVLLGAAVGTPLVAVLAGTVAAAAARTLARARERRAEEARVEALTDALGAVAAELRAGRPLAAATASVLAGCGDESLATGLARALRAPAAVPAEPGTDLDRVLARVAAAVLLSERTGCSLAAVVAAVEDDLRARRRQRLELRSATAGPRASAALLAGLPLLALAMGSGIGADPWGVLTTTPAGQVLLVAGVALEAAGLAWSGRLVRRAVGSAAA</sequence>
<evidence type="ECO:0000256" key="1">
    <source>
        <dbReference type="SAM" id="Phobius"/>
    </source>
</evidence>
<reference evidence="3" key="1">
    <citation type="submission" date="2017-06" db="EMBL/GenBank/DDBJ databases">
        <authorList>
            <person name="Varghese N."/>
            <person name="Submissions S."/>
        </authorList>
    </citation>
    <scope>NUCLEOTIDE SEQUENCE [LARGE SCALE GENOMIC DNA]</scope>
    <source>
        <strain evidence="3">DSM 45423</strain>
    </source>
</reference>
<dbReference type="RefSeq" id="WP_089405246.1">
    <property type="nucleotide sequence ID" value="NZ_FZOH01000007.1"/>
</dbReference>
<dbReference type="EMBL" id="FZOH01000007">
    <property type="protein sequence ID" value="SNS73435.1"/>
    <property type="molecule type" value="Genomic_DNA"/>
</dbReference>
<dbReference type="PANTHER" id="PTHR35007:SF4">
    <property type="entry name" value="CONSERVED TRANSMEMBRANE PROTEIN-RELATED"/>
    <property type="match status" value="1"/>
</dbReference>
<keyword evidence="1" id="KW-1133">Transmembrane helix</keyword>
<dbReference type="PANTHER" id="PTHR35007">
    <property type="entry name" value="INTEGRAL MEMBRANE PROTEIN-RELATED"/>
    <property type="match status" value="1"/>
</dbReference>